<protein>
    <submittedName>
        <fullName evidence="1">YD repeat-containing protein</fullName>
    </submittedName>
</protein>
<reference evidence="1 2" key="1">
    <citation type="submission" date="2020-08" db="EMBL/GenBank/DDBJ databases">
        <title>Genomic Encyclopedia of Type Strains, Phase IV (KMG-IV): sequencing the most valuable type-strain genomes for metagenomic binning, comparative biology and taxonomic classification.</title>
        <authorList>
            <person name="Goeker M."/>
        </authorList>
    </citation>
    <scope>NUCLEOTIDE SEQUENCE [LARGE SCALE GENOMIC DNA]</scope>
    <source>
        <strain evidence="1 2">DSM 101806</strain>
    </source>
</reference>
<name>A0A7W6JXN7_9SPHN</name>
<sequence>MQAYSQLLSRGLRRVHSSIAIGSALLGFLPGAALAQSDPYAYLTATEPALKTLDENGVDLVSGKANVTIPLLSFASEFTSLRLDMRMVMPSGDWAVSFAPLEQTGSTFDNNFPFQENTFMNENVGYINAVTTPIGSGMTRGHYTYIVTNPDGSSYLPSIGPTHMIYLSNYIGGDGYYAADGSNVPVKIEPSGRRYIDQINFPNGEIWRLYTQMITREGLPYGRLRSVSSNRGATIEYEYLSDNPSSPAWGGVKRVLSFNKAQLYCNESAMALCSNTATAIDYVDFIYSDSDRSILIRRKGQTQGRKLTFGASSVPGKPILGDIQSIEDTGVPGSAVSYTYETVGSDNDGYLERHVSSVTKGGNTWNYTYYRNMEEGRITAYAVTDTQGPLGFSRYASGNLAFGAVESITDNLGRTSSQGLDSYSHFDFRIIADSLPEGNGRTYERDTRNNVTKMTFVPKPGSSDSAYSISATYPAACTNPKTCNKPLTVTDARGATTTYTYDPNHGGMLTKTLPAVNGISPVTRYSYVQRFPYLKNSSGGVGPSTEGIWLPNDERTCRTTATVGNGCAGGSADEVVTSYEYGNDGPASNLMLRGVAVTADGQTLRTCYVYNGRGDVISQTKPRGTGVGCP</sequence>
<evidence type="ECO:0000313" key="2">
    <source>
        <dbReference type="Proteomes" id="UP000557392"/>
    </source>
</evidence>
<keyword evidence="2" id="KW-1185">Reference proteome</keyword>
<dbReference type="RefSeq" id="WP_183999747.1">
    <property type="nucleotide sequence ID" value="NZ_JACIEH010000003.1"/>
</dbReference>
<dbReference type="Proteomes" id="UP000557392">
    <property type="component" value="Unassembled WGS sequence"/>
</dbReference>
<organism evidence="1 2">
    <name type="scientific">Sphingomonas kyeonggiensis</name>
    <dbReference type="NCBI Taxonomy" id="1268553"/>
    <lineage>
        <taxon>Bacteria</taxon>
        <taxon>Pseudomonadati</taxon>
        <taxon>Pseudomonadota</taxon>
        <taxon>Alphaproteobacteria</taxon>
        <taxon>Sphingomonadales</taxon>
        <taxon>Sphingomonadaceae</taxon>
        <taxon>Sphingomonas</taxon>
    </lineage>
</organism>
<proteinExistence type="predicted"/>
<accession>A0A7W6JXN7</accession>
<dbReference type="Gene3D" id="2.180.10.10">
    <property type="entry name" value="RHS repeat-associated core"/>
    <property type="match status" value="1"/>
</dbReference>
<comment type="caution">
    <text evidence="1">The sequence shown here is derived from an EMBL/GenBank/DDBJ whole genome shotgun (WGS) entry which is preliminary data.</text>
</comment>
<dbReference type="AlphaFoldDB" id="A0A7W6JXN7"/>
<gene>
    <name evidence="1" type="ORF">GGR46_004028</name>
</gene>
<evidence type="ECO:0000313" key="1">
    <source>
        <dbReference type="EMBL" id="MBB4100456.1"/>
    </source>
</evidence>
<dbReference type="EMBL" id="JACIEH010000003">
    <property type="protein sequence ID" value="MBB4100456.1"/>
    <property type="molecule type" value="Genomic_DNA"/>
</dbReference>